<comment type="similarity">
    <text evidence="1">Belongs to the UDP-glycosyltransferase family.</text>
</comment>
<gene>
    <name evidence="4" type="ORF">K2173_017043</name>
</gene>
<keyword evidence="5" id="KW-1185">Reference proteome</keyword>
<name>A0AAV8U5K0_9ROSI</name>
<evidence type="ECO:0000256" key="2">
    <source>
        <dbReference type="ARBA" id="ARBA00022676"/>
    </source>
</evidence>
<protein>
    <recommendedName>
        <fullName evidence="6">Glycosyltransferase</fullName>
    </recommendedName>
</protein>
<keyword evidence="3" id="KW-0808">Transferase</keyword>
<dbReference type="AlphaFoldDB" id="A0AAV8U5K0"/>
<dbReference type="Gene3D" id="3.40.50.2000">
    <property type="entry name" value="Glycogen Phosphorylase B"/>
    <property type="match status" value="2"/>
</dbReference>
<reference evidence="4 5" key="1">
    <citation type="submission" date="2021-09" db="EMBL/GenBank/DDBJ databases">
        <title>Genomic insights and catalytic innovation underlie evolution of tropane alkaloids biosynthesis.</title>
        <authorList>
            <person name="Wang Y.-J."/>
            <person name="Tian T."/>
            <person name="Huang J.-P."/>
            <person name="Huang S.-X."/>
        </authorList>
    </citation>
    <scope>NUCLEOTIDE SEQUENCE [LARGE SCALE GENOMIC DNA]</scope>
    <source>
        <strain evidence="4">KIB-2018</strain>
        <tissue evidence="4">Leaf</tissue>
    </source>
</reference>
<sequence length="470" mass="51784">MSPTTAAPPPHILVFPYPAQGHTIPLLDLIHQLCLRNLTNITIITTPKNLPTLSPLLTVHPVIGTLVLPFPPHPDLPPGVENVKEIGNSGNLPIVVSLSKLHDPIVQWFKSHDNPPVALISDFFLGFTLQMAREMGIPRFTFFTSGAYLAAVADYLWHRPELAKGMKVVDFVDLPGSPSFTELRLPSTFRRYKPGDPDWEFFRNGMIANLLSYGCVFNSFEALEFEYLEYVKRKTKVYSVGPLSLLGLNREIREDLETGSGHDVFRWLDECPDGSVLYVCFGSQKLMNKNQMEAVASALEKSMTRFLWVVKTGTTREEEAGYGLVPGGFEERVGGRGLVIRGWAPQVQILSHRAVGGFLSHCGWNSVLESVVSGVMILGWPMEADQFVDARLLVDELGVGVRVCEGADTVPDSVELAGKIAESLSGDVVQERVRARGLKDKALVAVRDGGSSCTDLDGLAKEFFNFLRSS</sequence>
<evidence type="ECO:0000313" key="5">
    <source>
        <dbReference type="Proteomes" id="UP001159364"/>
    </source>
</evidence>
<dbReference type="FunFam" id="3.40.50.2000:FF:000064">
    <property type="entry name" value="Glycosyltransferase"/>
    <property type="match status" value="1"/>
</dbReference>
<keyword evidence="2" id="KW-0328">Glycosyltransferase</keyword>
<evidence type="ECO:0000256" key="1">
    <source>
        <dbReference type="ARBA" id="ARBA00009995"/>
    </source>
</evidence>
<proteinExistence type="inferred from homology"/>
<dbReference type="Pfam" id="PF00201">
    <property type="entry name" value="UDPGT"/>
    <property type="match status" value="1"/>
</dbReference>
<dbReference type="CDD" id="cd03784">
    <property type="entry name" value="GT1_Gtf-like"/>
    <property type="match status" value="1"/>
</dbReference>
<dbReference type="InterPro" id="IPR002213">
    <property type="entry name" value="UDP_glucos_trans"/>
</dbReference>
<dbReference type="GO" id="GO:0035251">
    <property type="term" value="F:UDP-glucosyltransferase activity"/>
    <property type="evidence" value="ECO:0007669"/>
    <property type="project" value="TreeGrafter"/>
</dbReference>
<comment type="caution">
    <text evidence="4">The sequence shown here is derived from an EMBL/GenBank/DDBJ whole genome shotgun (WGS) entry which is preliminary data.</text>
</comment>
<dbReference type="Proteomes" id="UP001159364">
    <property type="component" value="Linkage Group LG01"/>
</dbReference>
<dbReference type="EMBL" id="JAIWQS010000001">
    <property type="protein sequence ID" value="KAJ8774597.1"/>
    <property type="molecule type" value="Genomic_DNA"/>
</dbReference>
<evidence type="ECO:0000256" key="3">
    <source>
        <dbReference type="ARBA" id="ARBA00022679"/>
    </source>
</evidence>
<dbReference type="PANTHER" id="PTHR48047">
    <property type="entry name" value="GLYCOSYLTRANSFERASE"/>
    <property type="match status" value="1"/>
</dbReference>
<dbReference type="SUPFAM" id="SSF53756">
    <property type="entry name" value="UDP-Glycosyltransferase/glycogen phosphorylase"/>
    <property type="match status" value="1"/>
</dbReference>
<evidence type="ECO:0000313" key="4">
    <source>
        <dbReference type="EMBL" id="KAJ8774597.1"/>
    </source>
</evidence>
<organism evidence="4 5">
    <name type="scientific">Erythroxylum novogranatense</name>
    <dbReference type="NCBI Taxonomy" id="1862640"/>
    <lineage>
        <taxon>Eukaryota</taxon>
        <taxon>Viridiplantae</taxon>
        <taxon>Streptophyta</taxon>
        <taxon>Embryophyta</taxon>
        <taxon>Tracheophyta</taxon>
        <taxon>Spermatophyta</taxon>
        <taxon>Magnoliopsida</taxon>
        <taxon>eudicotyledons</taxon>
        <taxon>Gunneridae</taxon>
        <taxon>Pentapetalae</taxon>
        <taxon>rosids</taxon>
        <taxon>fabids</taxon>
        <taxon>Malpighiales</taxon>
        <taxon>Erythroxylaceae</taxon>
        <taxon>Erythroxylum</taxon>
    </lineage>
</organism>
<accession>A0AAV8U5K0</accession>
<dbReference type="PANTHER" id="PTHR48047:SF28">
    <property type="entry name" value="F11M15.8 PROTEIN"/>
    <property type="match status" value="1"/>
</dbReference>
<evidence type="ECO:0008006" key="6">
    <source>
        <dbReference type="Google" id="ProtNLM"/>
    </source>
</evidence>